<dbReference type="NCBIfam" id="TIGR00566">
    <property type="entry name" value="trpG_papA"/>
    <property type="match status" value="1"/>
</dbReference>
<dbReference type="InterPro" id="IPR050472">
    <property type="entry name" value="Anth_synth/Amidotransfase"/>
</dbReference>
<evidence type="ECO:0000313" key="4">
    <source>
        <dbReference type="Proteomes" id="UP000287701"/>
    </source>
</evidence>
<dbReference type="InterPro" id="IPR006221">
    <property type="entry name" value="TrpG/PapA_dom"/>
</dbReference>
<dbReference type="InterPro" id="IPR029062">
    <property type="entry name" value="Class_I_gatase-like"/>
</dbReference>
<dbReference type="OrthoDB" id="9786812at2"/>
<dbReference type="Pfam" id="PF00117">
    <property type="entry name" value="GATase"/>
    <property type="match status" value="1"/>
</dbReference>
<dbReference type="CDD" id="cd01743">
    <property type="entry name" value="GATase1_Anthranilate_Synthase"/>
    <property type="match status" value="1"/>
</dbReference>
<dbReference type="InterPro" id="IPR017926">
    <property type="entry name" value="GATASE"/>
</dbReference>
<proteinExistence type="predicted"/>
<gene>
    <name evidence="3" type="ORF">EQP59_01665</name>
</gene>
<dbReference type="PANTHER" id="PTHR43418:SF4">
    <property type="entry name" value="MULTIFUNCTIONAL TRYPTOPHAN BIOSYNTHESIS PROTEIN"/>
    <property type="match status" value="1"/>
</dbReference>
<evidence type="ECO:0000256" key="1">
    <source>
        <dbReference type="ARBA" id="ARBA00022962"/>
    </source>
</evidence>
<dbReference type="Proteomes" id="UP000287701">
    <property type="component" value="Chromosome"/>
</dbReference>
<name>A0A410JPP5_ORNRH</name>
<dbReference type="GO" id="GO:0005829">
    <property type="term" value="C:cytosol"/>
    <property type="evidence" value="ECO:0007669"/>
    <property type="project" value="TreeGrafter"/>
</dbReference>
<dbReference type="GO" id="GO:0004049">
    <property type="term" value="F:anthranilate synthase activity"/>
    <property type="evidence" value="ECO:0007669"/>
    <property type="project" value="TreeGrafter"/>
</dbReference>
<dbReference type="PRINTS" id="PR00099">
    <property type="entry name" value="CPSGATASE"/>
</dbReference>
<dbReference type="Gene3D" id="3.40.50.880">
    <property type="match status" value="1"/>
</dbReference>
<dbReference type="RefSeq" id="WP_128500660.1">
    <property type="nucleotide sequence ID" value="NZ_CP035107.1"/>
</dbReference>
<dbReference type="FunFam" id="3.40.50.880:FF:000003">
    <property type="entry name" value="Anthranilate synthase component II"/>
    <property type="match status" value="1"/>
</dbReference>
<dbReference type="GO" id="GO:0000162">
    <property type="term" value="P:L-tryptophan biosynthetic process"/>
    <property type="evidence" value="ECO:0007669"/>
    <property type="project" value="TreeGrafter"/>
</dbReference>
<evidence type="ECO:0000313" key="3">
    <source>
        <dbReference type="EMBL" id="QAR30153.1"/>
    </source>
</evidence>
<reference evidence="3 4" key="1">
    <citation type="submission" date="2019-01" db="EMBL/GenBank/DDBJ databases">
        <title>Whole Genome of Ornithobacterium rhinotracheale FARPER-174b.</title>
        <authorList>
            <person name="Tataje-Lavanda L.A."/>
            <person name="Montalvan A."/>
            <person name="Montesinos R."/>
            <person name="Zimic M."/>
            <person name="Fernandez-Sanchez M."/>
            <person name="Fernandez-Diaz M."/>
        </authorList>
    </citation>
    <scope>NUCLEOTIDE SEQUENCE [LARGE SCALE GENOMIC DNA]</scope>
    <source>
        <strain evidence="3 4">FARPER-174b</strain>
    </source>
</reference>
<accession>A0A410JPP5</accession>
<feature type="domain" description="Glutamine amidotransferase" evidence="2">
    <location>
        <begin position="4"/>
        <end position="189"/>
    </location>
</feature>
<protein>
    <submittedName>
        <fullName evidence="3">Aminodeoxychorismate/anthranilate synthase component II</fullName>
    </submittedName>
</protein>
<sequence>MKILLFDNYDSFTYNLVHYLEDIISENDTIEVQKNDQISLEEINNYDLLVLSPGPGVPSEAGILIDVIKEYAGKKPILGVCLGMQAIAEAFGGSLKNLSKVHHGVASNLVLSKEKTVLYENLESPIPVGRYHSWVVNPADFPEELVITSTDENGEIMSLKHRQYPIEAVQFHPESILTPQGKQMMRNFIEYIKAKK</sequence>
<dbReference type="AlphaFoldDB" id="A0A410JPP5"/>
<evidence type="ECO:0000259" key="2">
    <source>
        <dbReference type="Pfam" id="PF00117"/>
    </source>
</evidence>
<dbReference type="PROSITE" id="PS51273">
    <property type="entry name" value="GATASE_TYPE_1"/>
    <property type="match status" value="1"/>
</dbReference>
<organism evidence="3 4">
    <name type="scientific">Ornithobacterium rhinotracheale</name>
    <dbReference type="NCBI Taxonomy" id="28251"/>
    <lineage>
        <taxon>Bacteria</taxon>
        <taxon>Pseudomonadati</taxon>
        <taxon>Bacteroidota</taxon>
        <taxon>Flavobacteriia</taxon>
        <taxon>Flavobacteriales</taxon>
        <taxon>Weeksellaceae</taxon>
        <taxon>Ornithobacterium</taxon>
    </lineage>
</organism>
<dbReference type="PRINTS" id="PR00096">
    <property type="entry name" value="GATASE"/>
</dbReference>
<dbReference type="PANTHER" id="PTHR43418">
    <property type="entry name" value="MULTIFUNCTIONAL TRYPTOPHAN BIOSYNTHESIS PROTEIN-RELATED"/>
    <property type="match status" value="1"/>
</dbReference>
<dbReference type="PRINTS" id="PR00097">
    <property type="entry name" value="ANTSNTHASEII"/>
</dbReference>
<keyword evidence="1" id="KW-0315">Glutamine amidotransferase</keyword>
<dbReference type="EMBL" id="CP035107">
    <property type="protein sequence ID" value="QAR30153.1"/>
    <property type="molecule type" value="Genomic_DNA"/>
</dbReference>
<dbReference type="SUPFAM" id="SSF52317">
    <property type="entry name" value="Class I glutamine amidotransferase-like"/>
    <property type="match status" value="1"/>
</dbReference>